<dbReference type="RefSeq" id="XP_018138008.1">
    <property type="nucleotide sequence ID" value="XM_018288554.1"/>
</dbReference>
<dbReference type="PANTHER" id="PTHR30575:SF0">
    <property type="entry name" value="XAA-ARG DIPEPTIDASE"/>
    <property type="match status" value="1"/>
</dbReference>
<dbReference type="GO" id="GO:0004180">
    <property type="term" value="F:carboxypeptidase activity"/>
    <property type="evidence" value="ECO:0007669"/>
    <property type="project" value="UniProtKB-KW"/>
</dbReference>
<dbReference type="Gene3D" id="3.30.70.360">
    <property type="match status" value="1"/>
</dbReference>
<dbReference type="InterPro" id="IPR002933">
    <property type="entry name" value="Peptidase_M20"/>
</dbReference>
<protein>
    <recommendedName>
        <fullName evidence="2">Peptidase M20 domain-containing protein 2</fullName>
    </recommendedName>
</protein>
<evidence type="ECO:0000313" key="4">
    <source>
        <dbReference type="EMBL" id="OAQ60047.1"/>
    </source>
</evidence>
<evidence type="ECO:0000259" key="3">
    <source>
        <dbReference type="Pfam" id="PF07687"/>
    </source>
</evidence>
<dbReference type="EMBL" id="LSBJ02000004">
    <property type="protein sequence ID" value="OAQ60047.1"/>
    <property type="molecule type" value="Genomic_DNA"/>
</dbReference>
<name>A0A179F3P3_METCM</name>
<dbReference type="FunFam" id="3.30.70.360:FF:000004">
    <property type="entry name" value="Peptidase M20 domain-containing protein 2"/>
    <property type="match status" value="1"/>
</dbReference>
<dbReference type="InterPro" id="IPR017439">
    <property type="entry name" value="Amidohydrolase"/>
</dbReference>
<evidence type="ECO:0000313" key="5">
    <source>
        <dbReference type="Proteomes" id="UP000078397"/>
    </source>
</evidence>
<dbReference type="Proteomes" id="UP000078397">
    <property type="component" value="Unassembled WGS sequence"/>
</dbReference>
<evidence type="ECO:0000256" key="1">
    <source>
        <dbReference type="ARBA" id="ARBA00006247"/>
    </source>
</evidence>
<dbReference type="GO" id="GO:0016805">
    <property type="term" value="F:dipeptidase activity"/>
    <property type="evidence" value="ECO:0007669"/>
    <property type="project" value="InterPro"/>
</dbReference>
<gene>
    <name evidence="4" type="ORF">VFPPC_10127</name>
</gene>
<dbReference type="SUPFAM" id="SSF53187">
    <property type="entry name" value="Zn-dependent exopeptidases"/>
    <property type="match status" value="1"/>
</dbReference>
<dbReference type="InterPro" id="IPR052030">
    <property type="entry name" value="Peptidase_M20/M20A_hydrolases"/>
</dbReference>
<dbReference type="OrthoDB" id="6119954at2759"/>
<dbReference type="GeneID" id="28852548"/>
<organism evidence="4 5">
    <name type="scientific">Pochonia chlamydosporia 170</name>
    <dbReference type="NCBI Taxonomy" id="1380566"/>
    <lineage>
        <taxon>Eukaryota</taxon>
        <taxon>Fungi</taxon>
        <taxon>Dikarya</taxon>
        <taxon>Ascomycota</taxon>
        <taxon>Pezizomycotina</taxon>
        <taxon>Sordariomycetes</taxon>
        <taxon>Hypocreomycetidae</taxon>
        <taxon>Hypocreales</taxon>
        <taxon>Clavicipitaceae</taxon>
        <taxon>Pochonia</taxon>
    </lineage>
</organism>
<dbReference type="PANTHER" id="PTHR30575">
    <property type="entry name" value="PEPTIDASE M20"/>
    <property type="match status" value="1"/>
</dbReference>
<dbReference type="Gene3D" id="3.40.630.10">
    <property type="entry name" value="Zn peptidases"/>
    <property type="match status" value="1"/>
</dbReference>
<sequence>MGELHHKIDLGQARSLINTHIRRISPDLQTNINKALHDHPETCYKEFFAHDTLTTFLSKKGLSVTPKTYGLETSFEASTGQGGRQVVFCAEYDALPDIGHACGHNLIATSSIAAFLAAGHVLHTLNIPGRIRLLGTPAEEGGLGKQFLIDAGAFDPPEDIAAAIMAHPASQKMIPSHSGVEYSGIAGPKTSASHKFKVEFRGRTAHAAAEPWNGINSLDAAVSAYNSAAMLRQQIRPDERIHAVIEVGGTVQNVITSYSRMSWNVRSPSLKRADELLERVRRCIEGGAAATGCTVTYLPTLTSADLRVNEALCRAYVEDMGTLGRKVVETHGEPSGGSTDMGNVSHYVPSFHGMFSVTKEPDVVIHNPGFTACAATDEAHAEAMRCAKGMAMLAVRVLVDDVLADKAREDFKRCE</sequence>
<comment type="caution">
    <text evidence="4">The sequence shown here is derived from an EMBL/GenBank/DDBJ whole genome shotgun (WGS) entry which is preliminary data.</text>
</comment>
<keyword evidence="5" id="KW-1185">Reference proteome</keyword>
<reference evidence="4 5" key="1">
    <citation type="journal article" date="2016" name="PLoS Pathog.">
        <title>Biosynthesis of antibiotic leucinostatins in bio-control fungus Purpureocillium lilacinum and their inhibition on phytophthora revealed by genome mining.</title>
        <authorList>
            <person name="Wang G."/>
            <person name="Liu Z."/>
            <person name="Lin R."/>
            <person name="Li E."/>
            <person name="Mao Z."/>
            <person name="Ling J."/>
            <person name="Yang Y."/>
            <person name="Yin W.B."/>
            <person name="Xie B."/>
        </authorList>
    </citation>
    <scope>NUCLEOTIDE SEQUENCE [LARGE SCALE GENOMIC DNA]</scope>
    <source>
        <strain evidence="4">170</strain>
    </source>
</reference>
<dbReference type="InterPro" id="IPR036264">
    <property type="entry name" value="Bact_exopeptidase_dim_dom"/>
</dbReference>
<evidence type="ECO:0000256" key="2">
    <source>
        <dbReference type="PIRNR" id="PIRNR037226"/>
    </source>
</evidence>
<proteinExistence type="inferred from homology"/>
<feature type="domain" description="Peptidase M20 dimerisation" evidence="3">
    <location>
        <begin position="193"/>
        <end position="285"/>
    </location>
</feature>
<dbReference type="Pfam" id="PF01546">
    <property type="entry name" value="Peptidase_M20"/>
    <property type="match status" value="1"/>
</dbReference>
<comment type="similarity">
    <text evidence="1 2">Belongs to the peptidase M20A family.</text>
</comment>
<dbReference type="KEGG" id="pchm:VFPPC_10127"/>
<dbReference type="Pfam" id="PF07687">
    <property type="entry name" value="M20_dimer"/>
    <property type="match status" value="1"/>
</dbReference>
<dbReference type="AlphaFoldDB" id="A0A179F3P3"/>
<dbReference type="InterPro" id="IPR011650">
    <property type="entry name" value="Peptidase_M20_dimer"/>
</dbReference>
<dbReference type="NCBIfam" id="TIGR01891">
    <property type="entry name" value="amidohydrolases"/>
    <property type="match status" value="1"/>
</dbReference>
<dbReference type="PIRSF" id="PIRSF037226">
    <property type="entry name" value="Amidohydrolase_ACY1L2_prd"/>
    <property type="match status" value="1"/>
</dbReference>
<accession>A0A179F3P3</accession>
<dbReference type="InterPro" id="IPR017144">
    <property type="entry name" value="Xaa-Arg_dipeptidase"/>
</dbReference>
<dbReference type="CDD" id="cd05672">
    <property type="entry name" value="M20_ACY1L2-like"/>
    <property type="match status" value="1"/>
</dbReference>
<dbReference type="SUPFAM" id="SSF55031">
    <property type="entry name" value="Bacterial exopeptidase dimerisation domain"/>
    <property type="match status" value="1"/>
</dbReference>